<evidence type="ECO:0000256" key="8">
    <source>
        <dbReference type="ARBA" id="ARBA00022989"/>
    </source>
</evidence>
<dbReference type="GO" id="GO:0005886">
    <property type="term" value="C:plasma membrane"/>
    <property type="evidence" value="ECO:0007669"/>
    <property type="project" value="UniProtKB-SubCell"/>
</dbReference>
<dbReference type="PIRSF" id="PIRSF001296">
    <property type="entry name" value="K_ATPase_KdpC"/>
    <property type="match status" value="1"/>
</dbReference>
<comment type="subunit">
    <text evidence="11">The system is composed of three essential subunits: KdpA, KdpB and KdpC.</text>
</comment>
<protein>
    <recommendedName>
        <fullName evidence="11">Potassium-transporting ATPase KdpC subunit</fullName>
    </recommendedName>
    <alternativeName>
        <fullName evidence="11">ATP phosphohydrolase [potassium-transporting] C chain</fullName>
    </alternativeName>
    <alternativeName>
        <fullName evidence="11">Potassium-binding and translocating subunit C</fullName>
    </alternativeName>
    <alternativeName>
        <fullName evidence="11">Potassium-translocating ATPase C chain</fullName>
    </alternativeName>
</protein>
<evidence type="ECO:0000256" key="3">
    <source>
        <dbReference type="ARBA" id="ARBA00022538"/>
    </source>
</evidence>
<keyword evidence="5 11" id="KW-0547">Nucleotide-binding</keyword>
<dbReference type="GO" id="GO:0005524">
    <property type="term" value="F:ATP binding"/>
    <property type="evidence" value="ECO:0007669"/>
    <property type="project" value="UniProtKB-UniRule"/>
</dbReference>
<dbReference type="InterPro" id="IPR003820">
    <property type="entry name" value="KdpC"/>
</dbReference>
<evidence type="ECO:0000256" key="10">
    <source>
        <dbReference type="ARBA" id="ARBA00023136"/>
    </source>
</evidence>
<keyword evidence="6 11" id="KW-0067">ATP-binding</keyword>
<keyword evidence="10 11" id="KW-0472">Membrane</keyword>
<evidence type="ECO:0000256" key="2">
    <source>
        <dbReference type="ARBA" id="ARBA00022475"/>
    </source>
</evidence>
<dbReference type="AlphaFoldDB" id="A0A379PP26"/>
<dbReference type="GO" id="GO:0008556">
    <property type="term" value="F:P-type potassium transmembrane transporter activity"/>
    <property type="evidence" value="ECO:0007669"/>
    <property type="project" value="InterPro"/>
</dbReference>
<dbReference type="Pfam" id="PF02669">
    <property type="entry name" value="KdpC"/>
    <property type="match status" value="1"/>
</dbReference>
<comment type="function">
    <text evidence="11">Part of the high-affinity ATP-driven potassium transport (or Kdp) system, which catalyzes the hydrolysis of ATP coupled with the electrogenic transport of potassium into the cytoplasm. This subunit acts as a catalytic chaperone that increases the ATP-binding affinity of the ATP-hydrolyzing subunit KdpB by the formation of a transient KdpB/KdpC/ATP ternary complex.</text>
</comment>
<evidence type="ECO:0000256" key="5">
    <source>
        <dbReference type="ARBA" id="ARBA00022741"/>
    </source>
</evidence>
<comment type="similarity">
    <text evidence="11">Belongs to the KdpC family.</text>
</comment>
<evidence type="ECO:0000313" key="13">
    <source>
        <dbReference type="Proteomes" id="UP000254569"/>
    </source>
</evidence>
<evidence type="ECO:0000256" key="11">
    <source>
        <dbReference type="HAMAP-Rule" id="MF_00276"/>
    </source>
</evidence>
<evidence type="ECO:0000256" key="1">
    <source>
        <dbReference type="ARBA" id="ARBA00022448"/>
    </source>
</evidence>
<keyword evidence="3 11" id="KW-0633">Potassium transport</keyword>
<evidence type="ECO:0000256" key="9">
    <source>
        <dbReference type="ARBA" id="ARBA00023065"/>
    </source>
</evidence>
<keyword evidence="2 11" id="KW-1003">Cell membrane</keyword>
<evidence type="ECO:0000256" key="4">
    <source>
        <dbReference type="ARBA" id="ARBA00022692"/>
    </source>
</evidence>
<keyword evidence="9 11" id="KW-0406">Ion transport</keyword>
<dbReference type="EMBL" id="UGVI01000002">
    <property type="protein sequence ID" value="SUF09049.1"/>
    <property type="molecule type" value="Genomic_DNA"/>
</dbReference>
<name>A0A379PP26_9NOCA</name>
<evidence type="ECO:0000256" key="7">
    <source>
        <dbReference type="ARBA" id="ARBA00022958"/>
    </source>
</evidence>
<evidence type="ECO:0000256" key="6">
    <source>
        <dbReference type="ARBA" id="ARBA00022840"/>
    </source>
</evidence>
<keyword evidence="1 11" id="KW-0813">Transport</keyword>
<dbReference type="PANTHER" id="PTHR30042">
    <property type="entry name" value="POTASSIUM-TRANSPORTING ATPASE C CHAIN"/>
    <property type="match status" value="1"/>
</dbReference>
<dbReference type="PANTHER" id="PTHR30042:SF2">
    <property type="entry name" value="POTASSIUM-TRANSPORTING ATPASE KDPC SUBUNIT"/>
    <property type="match status" value="1"/>
</dbReference>
<proteinExistence type="inferred from homology"/>
<reference evidence="12 13" key="1">
    <citation type="submission" date="2018-06" db="EMBL/GenBank/DDBJ databases">
        <authorList>
            <consortium name="Pathogen Informatics"/>
            <person name="Doyle S."/>
        </authorList>
    </citation>
    <scope>NUCLEOTIDE SEQUENCE [LARGE SCALE GENOMIC DNA]</scope>
    <source>
        <strain evidence="12 13">NCTC13296</strain>
    </source>
</reference>
<feature type="transmembrane region" description="Helical" evidence="11">
    <location>
        <begin position="21"/>
        <end position="43"/>
    </location>
</feature>
<dbReference type="Proteomes" id="UP000254569">
    <property type="component" value="Unassembled WGS sequence"/>
</dbReference>
<organism evidence="12 13">
    <name type="scientific">Rhodococcus gordoniae</name>
    <dbReference type="NCBI Taxonomy" id="223392"/>
    <lineage>
        <taxon>Bacteria</taxon>
        <taxon>Bacillati</taxon>
        <taxon>Actinomycetota</taxon>
        <taxon>Actinomycetes</taxon>
        <taxon>Mycobacteriales</taxon>
        <taxon>Nocardiaceae</taxon>
        <taxon>Rhodococcus</taxon>
    </lineage>
</organism>
<keyword evidence="4 11" id="KW-0812">Transmembrane</keyword>
<evidence type="ECO:0000313" key="12">
    <source>
        <dbReference type="EMBL" id="SUF09049.1"/>
    </source>
</evidence>
<gene>
    <name evidence="11 12" type="primary">kdpC</name>
    <name evidence="12" type="ORF">NCTC13296_04246</name>
</gene>
<comment type="subcellular location">
    <subcellularLocation>
        <location evidence="11">Cell membrane</location>
        <topology evidence="11">Single-pass membrane protein</topology>
    </subcellularLocation>
</comment>
<dbReference type="HAMAP" id="MF_00276">
    <property type="entry name" value="KdpC"/>
    <property type="match status" value="1"/>
</dbReference>
<keyword evidence="8 11" id="KW-1133">Transmembrane helix</keyword>
<sequence length="222" mass="22703">MIVMRSFGFITGVVRAARVGLLMLVALSVIVGVAYPAAVWALGRLGSVNAEGSPLTDANGCVVGSKLIGVDPQVPAGEPDPFFHLRTVGSVAADDAFAPGDPAAALPSNQGPSSEILARFVEERRAVIAARENVTPHSIPVDAVTGSGSGIDPHISPGYAALQAPRVARVTGLAEEQVRDLVAAHTEGRQLGFLGVERVDVPELNVALGLTAPDCDQVSSGG</sequence>
<keyword evidence="13" id="KW-1185">Reference proteome</keyword>
<accession>A0A379PP26</accession>
<keyword evidence="7 11" id="KW-0630">Potassium</keyword>